<protein>
    <submittedName>
        <fullName evidence="1">Uncharacterized protein</fullName>
    </submittedName>
</protein>
<dbReference type="EMBL" id="JBHMCA010000067">
    <property type="protein sequence ID" value="MFB9449434.1"/>
    <property type="molecule type" value="Genomic_DNA"/>
</dbReference>
<evidence type="ECO:0000313" key="1">
    <source>
        <dbReference type="EMBL" id="MFB9449434.1"/>
    </source>
</evidence>
<proteinExistence type="predicted"/>
<evidence type="ECO:0000313" key="2">
    <source>
        <dbReference type="Proteomes" id="UP001589608"/>
    </source>
</evidence>
<gene>
    <name evidence="1" type="ORF">ACFFTR_40690</name>
</gene>
<organism evidence="1 2">
    <name type="scientific">Dactylosporangium vinaceum</name>
    <dbReference type="NCBI Taxonomy" id="53362"/>
    <lineage>
        <taxon>Bacteria</taxon>
        <taxon>Bacillati</taxon>
        <taxon>Actinomycetota</taxon>
        <taxon>Actinomycetes</taxon>
        <taxon>Micromonosporales</taxon>
        <taxon>Micromonosporaceae</taxon>
        <taxon>Dactylosporangium</taxon>
    </lineage>
</organism>
<comment type="caution">
    <text evidence="1">The sequence shown here is derived from an EMBL/GenBank/DDBJ whole genome shotgun (WGS) entry which is preliminary data.</text>
</comment>
<accession>A0ABV5MKQ5</accession>
<keyword evidence="2" id="KW-1185">Reference proteome</keyword>
<name>A0ABV5MKQ5_9ACTN</name>
<sequence length="270" mass="29014">MTTPDSYHVLRKSDSGGLILAADFAATGRTTATFHDLVDLLEADHTIWETAPLPYGTEPGKTGTDQVDRWERDVRDSGLPVHAVIGFCGGGVYAAALTERVAAWQEAPRLILLDPGIVKRTMLVEHVEGLLRRLGGTFTPQLLAEATAALRTADETAADPLQLAANLAAWCNDVIVPGLRRAFHSAQASTDFVQLIVGYLHWLGGAATLDPRARWRTATALNSASLNFGLHLASPEERPTLVGSATYYDVQHGDLMRTPEIGQAVDALLA</sequence>
<dbReference type="Proteomes" id="UP001589608">
    <property type="component" value="Unassembled WGS sequence"/>
</dbReference>
<dbReference type="RefSeq" id="WP_223094370.1">
    <property type="nucleotide sequence ID" value="NZ_CP061913.1"/>
</dbReference>
<reference evidence="1 2" key="1">
    <citation type="submission" date="2024-09" db="EMBL/GenBank/DDBJ databases">
        <authorList>
            <person name="Sun Q."/>
            <person name="Mori K."/>
        </authorList>
    </citation>
    <scope>NUCLEOTIDE SEQUENCE [LARGE SCALE GENOMIC DNA]</scope>
    <source>
        <strain evidence="1 2">JCM 3307</strain>
    </source>
</reference>